<sequence length="452" mass="50488">MYTLHYLDQLVTVLQKLSLCQLTIPVLQLGVLISACVVGSKTLEDLYHLRLALVCSDLTLREAAALHEEAVGQAYIGETEQASCRKEIALRKEKGREPLLEESLPALDRRQSAVPPAEMKPLLAKDKIMKTNGETGRGLDGTSLPQLWTLKAEVLLQMDLYQPARLLLSEAYQAFQELEDPCAQSRCLHLLAQLANKERNHEQARRLVEQARLLGGGEDFWYSSSLTLADALLSLGTEGAETVVCQLFQKLVETFNILKKERPNRTPVLEFMTADLEARYLRLQVKLAQEPADGELSRGPALLSDLDGRLLELEKKFASFGCRKSCADIKLERARIKRLCALSEPNEEHRAARYLEAHGLAQGAVVELEALLQRVQGFLPLQDVSETRGSPPRPAQHGGTPGVSQTARRQPRRRAENPALGWRPRALGQQWRPCPRAEDPRSPVNPKSKNRD</sequence>
<dbReference type="InterPro" id="IPR011990">
    <property type="entry name" value="TPR-like_helical_dom_sf"/>
</dbReference>
<evidence type="ECO:0000256" key="1">
    <source>
        <dbReference type="SAM" id="MobiDB-lite"/>
    </source>
</evidence>
<dbReference type="GO" id="GO:0060294">
    <property type="term" value="P:cilium movement involved in cell motility"/>
    <property type="evidence" value="ECO:0007669"/>
    <property type="project" value="InterPro"/>
</dbReference>
<reference evidence="2 3" key="1">
    <citation type="journal article" date="2020" name="Nature">
        <title>Six reference-quality genomes reveal evolution of bat adaptations.</title>
        <authorList>
            <person name="Jebb D."/>
            <person name="Huang Z."/>
            <person name="Pippel M."/>
            <person name="Hughes G.M."/>
            <person name="Lavrichenko K."/>
            <person name="Devanna P."/>
            <person name="Winkler S."/>
            <person name="Jermiin L.S."/>
            <person name="Skirmuntt E.C."/>
            <person name="Katzourakis A."/>
            <person name="Burkitt-Gray L."/>
            <person name="Ray D.A."/>
            <person name="Sullivan K.A.M."/>
            <person name="Roscito J.G."/>
            <person name="Kirilenko B.M."/>
            <person name="Davalos L.M."/>
            <person name="Corthals A.P."/>
            <person name="Power M.L."/>
            <person name="Jones G."/>
            <person name="Ransome R.D."/>
            <person name="Dechmann D.K.N."/>
            <person name="Locatelli A.G."/>
            <person name="Puechmaille S.J."/>
            <person name="Fedrigo O."/>
            <person name="Jarvis E.D."/>
            <person name="Hiller M."/>
            <person name="Vernes S.C."/>
            <person name="Myers E.W."/>
            <person name="Teeling E.C."/>
        </authorList>
    </citation>
    <scope>NUCLEOTIDE SEQUENCE [LARGE SCALE GENOMIC DNA]</scope>
    <source>
        <strain evidence="2">MRouAeg1</strain>
        <tissue evidence="2">Muscle</tissue>
    </source>
</reference>
<feature type="region of interest" description="Disordered" evidence="1">
    <location>
        <begin position="383"/>
        <end position="452"/>
    </location>
</feature>
<evidence type="ECO:0000313" key="2">
    <source>
        <dbReference type="EMBL" id="KAF6455334.1"/>
    </source>
</evidence>
<name>A0A7J8G5E3_ROUAE</name>
<dbReference type="InterPro" id="IPR039586">
    <property type="entry name" value="CFAP46"/>
</dbReference>
<dbReference type="PANTHER" id="PTHR15977">
    <property type="entry name" value="CILIA- AND FLAGELLA-ASSOCIATED PROTEIN 46"/>
    <property type="match status" value="1"/>
</dbReference>
<organism evidence="2 3">
    <name type="scientific">Rousettus aegyptiacus</name>
    <name type="common">Egyptian fruit bat</name>
    <name type="synonym">Pteropus aegyptiacus</name>
    <dbReference type="NCBI Taxonomy" id="9407"/>
    <lineage>
        <taxon>Eukaryota</taxon>
        <taxon>Metazoa</taxon>
        <taxon>Chordata</taxon>
        <taxon>Craniata</taxon>
        <taxon>Vertebrata</taxon>
        <taxon>Euteleostomi</taxon>
        <taxon>Mammalia</taxon>
        <taxon>Eutheria</taxon>
        <taxon>Laurasiatheria</taxon>
        <taxon>Chiroptera</taxon>
        <taxon>Yinpterochiroptera</taxon>
        <taxon>Pteropodoidea</taxon>
        <taxon>Pteropodidae</taxon>
        <taxon>Rousettinae</taxon>
        <taxon>Rousettus</taxon>
    </lineage>
</organism>
<protein>
    <submittedName>
        <fullName evidence="2">Cilia and flagella associated protein 46</fullName>
    </submittedName>
</protein>
<keyword evidence="2" id="KW-0966">Cell projection</keyword>
<comment type="caution">
    <text evidence="2">The sequence shown here is derived from an EMBL/GenBank/DDBJ whole genome shotgun (WGS) entry which is preliminary data.</text>
</comment>
<dbReference type="Proteomes" id="UP000593571">
    <property type="component" value="Unassembled WGS sequence"/>
</dbReference>
<dbReference type="AlphaFoldDB" id="A0A7J8G5E3"/>
<evidence type="ECO:0000313" key="3">
    <source>
        <dbReference type="Proteomes" id="UP000593571"/>
    </source>
</evidence>
<accession>A0A7J8G5E3</accession>
<keyword evidence="2" id="KW-0969">Cilium</keyword>
<dbReference type="SUPFAM" id="SSF48452">
    <property type="entry name" value="TPR-like"/>
    <property type="match status" value="1"/>
</dbReference>
<proteinExistence type="predicted"/>
<keyword evidence="3" id="KW-1185">Reference proteome</keyword>
<dbReference type="PANTHER" id="PTHR15977:SF15">
    <property type="entry name" value="CILIA- AND FLAGELLA-ASSOCIATED PROTEIN 46"/>
    <property type="match status" value="1"/>
</dbReference>
<keyword evidence="2" id="KW-0282">Flagellum</keyword>
<dbReference type="EMBL" id="JACASE010000006">
    <property type="protein sequence ID" value="KAF6455334.1"/>
    <property type="molecule type" value="Genomic_DNA"/>
</dbReference>
<dbReference type="GO" id="GO:0035082">
    <property type="term" value="P:axoneme assembly"/>
    <property type="evidence" value="ECO:0007669"/>
    <property type="project" value="InterPro"/>
</dbReference>
<gene>
    <name evidence="2" type="ORF">HJG63_002744</name>
</gene>